<dbReference type="GO" id="GO:0006511">
    <property type="term" value="P:ubiquitin-dependent protein catabolic process"/>
    <property type="evidence" value="ECO:0000318"/>
    <property type="project" value="GO_Central"/>
</dbReference>
<dbReference type="STRING" id="2711.A0A067FXM8"/>
<dbReference type="UniPathway" id="UPA00143"/>
<feature type="compositionally biased region" description="Basic and acidic residues" evidence="1">
    <location>
        <begin position="73"/>
        <end position="83"/>
    </location>
</feature>
<dbReference type="GO" id="GO:0044390">
    <property type="term" value="F:ubiquitin-like protein conjugating enzyme binding"/>
    <property type="evidence" value="ECO:0000318"/>
    <property type="project" value="GO_Central"/>
</dbReference>
<dbReference type="GO" id="GO:0061630">
    <property type="term" value="F:ubiquitin protein ligase activity"/>
    <property type="evidence" value="ECO:0000318"/>
    <property type="project" value="GO_Central"/>
</dbReference>
<reference evidence="2 3" key="1">
    <citation type="submission" date="2014-04" db="EMBL/GenBank/DDBJ databases">
        <authorList>
            <consortium name="International Citrus Genome Consortium"/>
            <person name="Gmitter F."/>
            <person name="Chen C."/>
            <person name="Farmerie W."/>
            <person name="Harkins T."/>
            <person name="Desany B."/>
            <person name="Mohiuddin M."/>
            <person name="Kodira C."/>
            <person name="Borodovsky M."/>
            <person name="Lomsadze A."/>
            <person name="Burns P."/>
            <person name="Jenkins J."/>
            <person name="Prochnik S."/>
            <person name="Shu S."/>
            <person name="Chapman J."/>
            <person name="Pitluck S."/>
            <person name="Schmutz J."/>
            <person name="Rokhsar D."/>
        </authorList>
    </citation>
    <scope>NUCLEOTIDE SEQUENCE</scope>
</reference>
<dbReference type="EMBL" id="KK784890">
    <property type="protein sequence ID" value="KDO70905.1"/>
    <property type="molecule type" value="Genomic_DNA"/>
</dbReference>
<protein>
    <submittedName>
        <fullName evidence="2">Uncharacterized protein</fullName>
    </submittedName>
</protein>
<sequence>MGEETSDTVNLDWNLSHGPEAQSGSIATEVVNLDDWVDDPIDRIREVFAAEEKSNEAPKTCENNNGFLEDEVSDKKDDDEKGNGNDGSFFDSNICLDLARDTPPPPPCDLLCKAIPSVRGWVTVKNVTPMYGCENSTRESEKDLSLKIPLRPQGWRRFGLAHHLTPPRDGSSARETGERANSLINRILTSWGICGEQNTDSALPDDVDMHSGSNAEGEAIWLRSLLLQRQAQAHRAPTFSYSFSSTLNSAERCLMDTAVEIDSMVLLSTSSSRRRSDSSRVLDVDSGHSGTIQTENCRKFGTSCCQGGTQET</sequence>
<gene>
    <name evidence="2" type="ORF">CISIN_1g036958mg</name>
</gene>
<feature type="region of interest" description="Disordered" evidence="1">
    <location>
        <begin position="52"/>
        <end position="86"/>
    </location>
</feature>
<organism evidence="2 3">
    <name type="scientific">Citrus sinensis</name>
    <name type="common">Sweet orange</name>
    <name type="synonym">Citrus aurantium var. sinensis</name>
    <dbReference type="NCBI Taxonomy" id="2711"/>
    <lineage>
        <taxon>Eukaryota</taxon>
        <taxon>Viridiplantae</taxon>
        <taxon>Streptophyta</taxon>
        <taxon>Embryophyta</taxon>
        <taxon>Tracheophyta</taxon>
        <taxon>Spermatophyta</taxon>
        <taxon>Magnoliopsida</taxon>
        <taxon>eudicotyledons</taxon>
        <taxon>Gunneridae</taxon>
        <taxon>Pentapetalae</taxon>
        <taxon>rosids</taxon>
        <taxon>malvids</taxon>
        <taxon>Sapindales</taxon>
        <taxon>Rutaceae</taxon>
        <taxon>Aurantioideae</taxon>
        <taxon>Citrus</taxon>
    </lineage>
</organism>
<dbReference type="AlphaFoldDB" id="A0A067FXM8"/>
<proteinExistence type="predicted"/>
<name>A0A067FXM8_CITSI</name>
<dbReference type="GO" id="GO:0016567">
    <property type="term" value="P:protein ubiquitination"/>
    <property type="evidence" value="ECO:0007669"/>
    <property type="project" value="UniProtKB-UniPathway"/>
</dbReference>
<accession>A0A067FXM8</accession>
<feature type="region of interest" description="Disordered" evidence="1">
    <location>
        <begin position="1"/>
        <end position="24"/>
    </location>
</feature>
<keyword evidence="3" id="KW-1185">Reference proteome</keyword>
<dbReference type="Proteomes" id="UP000027120">
    <property type="component" value="Unassembled WGS sequence"/>
</dbReference>
<evidence type="ECO:0000313" key="2">
    <source>
        <dbReference type="EMBL" id="KDO70905.1"/>
    </source>
</evidence>
<evidence type="ECO:0000313" key="3">
    <source>
        <dbReference type="Proteomes" id="UP000027120"/>
    </source>
</evidence>
<evidence type="ECO:0000256" key="1">
    <source>
        <dbReference type="SAM" id="MobiDB-lite"/>
    </source>
</evidence>
<dbReference type="GO" id="GO:0036503">
    <property type="term" value="P:ERAD pathway"/>
    <property type="evidence" value="ECO:0000318"/>
    <property type="project" value="GO_Central"/>
</dbReference>